<dbReference type="EMBL" id="BDGG01000002">
    <property type="protein sequence ID" value="GAU93988.1"/>
    <property type="molecule type" value="Genomic_DNA"/>
</dbReference>
<dbReference type="PANTHER" id="PTHR22839:SF0">
    <property type="entry name" value="THO COMPLEX SUBUNIT 3"/>
    <property type="match status" value="1"/>
</dbReference>
<dbReference type="Pfam" id="PF00400">
    <property type="entry name" value="WD40"/>
    <property type="match status" value="1"/>
</dbReference>
<feature type="repeat" description="WD" evidence="4">
    <location>
        <begin position="35"/>
        <end position="77"/>
    </location>
</feature>
<evidence type="ECO:0000256" key="3">
    <source>
        <dbReference type="ARBA" id="ARBA00046343"/>
    </source>
</evidence>
<reference evidence="7 8" key="1">
    <citation type="journal article" date="2016" name="Nat. Commun.">
        <title>Extremotolerant tardigrade genome and improved radiotolerance of human cultured cells by tardigrade-unique protein.</title>
        <authorList>
            <person name="Hashimoto T."/>
            <person name="Horikawa D.D."/>
            <person name="Saito Y."/>
            <person name="Kuwahara H."/>
            <person name="Kozuka-Hata H."/>
            <person name="Shin-I T."/>
            <person name="Minakuchi Y."/>
            <person name="Ohishi K."/>
            <person name="Motoyama A."/>
            <person name="Aizu T."/>
            <person name="Enomoto A."/>
            <person name="Kondo K."/>
            <person name="Tanaka S."/>
            <person name="Hara Y."/>
            <person name="Koshikawa S."/>
            <person name="Sagara H."/>
            <person name="Miura T."/>
            <person name="Yokobori S."/>
            <person name="Miyagawa K."/>
            <person name="Suzuki Y."/>
            <person name="Kubo T."/>
            <person name="Oyama M."/>
            <person name="Kohara Y."/>
            <person name="Fujiyama A."/>
            <person name="Arakawa K."/>
            <person name="Katayama T."/>
            <person name="Toyoda A."/>
            <person name="Kunieda T."/>
        </authorList>
    </citation>
    <scope>NUCLEOTIDE SEQUENCE [LARGE SCALE GENOMIC DNA]</scope>
    <source>
        <strain evidence="7 8">YOKOZUNA-1</strain>
    </source>
</reference>
<accession>A0A1D1V642</accession>
<organism evidence="7 8">
    <name type="scientific">Ramazzottius varieornatus</name>
    <name type="common">Water bear</name>
    <name type="synonym">Tardigrade</name>
    <dbReference type="NCBI Taxonomy" id="947166"/>
    <lineage>
        <taxon>Eukaryota</taxon>
        <taxon>Metazoa</taxon>
        <taxon>Ecdysozoa</taxon>
        <taxon>Tardigrada</taxon>
        <taxon>Eutardigrada</taxon>
        <taxon>Parachela</taxon>
        <taxon>Hypsibioidea</taxon>
        <taxon>Ramazzottiidae</taxon>
        <taxon>Ramazzottius</taxon>
    </lineage>
</organism>
<dbReference type="Pfam" id="PF12894">
    <property type="entry name" value="ANAPC4_WD40"/>
    <property type="match status" value="1"/>
</dbReference>
<evidence type="ECO:0000313" key="8">
    <source>
        <dbReference type="Proteomes" id="UP000186922"/>
    </source>
</evidence>
<dbReference type="PROSITE" id="PS50082">
    <property type="entry name" value="WD_REPEATS_2"/>
    <property type="match status" value="1"/>
</dbReference>
<dbReference type="GO" id="GO:0000445">
    <property type="term" value="C:THO complex part of transcription export complex"/>
    <property type="evidence" value="ECO:0007669"/>
    <property type="project" value="TreeGrafter"/>
</dbReference>
<keyword evidence="1 4" id="KW-0853">WD repeat</keyword>
<feature type="region of interest" description="Disordered" evidence="5">
    <location>
        <begin position="304"/>
        <end position="324"/>
    </location>
</feature>
<name>A0A1D1V642_RAMVA</name>
<feature type="compositionally biased region" description="Basic and acidic residues" evidence="5">
    <location>
        <begin position="466"/>
        <end position="491"/>
    </location>
</feature>
<dbReference type="InterPro" id="IPR024977">
    <property type="entry name" value="Apc4-like_WD40_dom"/>
</dbReference>
<dbReference type="PROSITE" id="PS50294">
    <property type="entry name" value="WD_REPEATS_REGION"/>
    <property type="match status" value="1"/>
</dbReference>
<dbReference type="InterPro" id="IPR036322">
    <property type="entry name" value="WD40_repeat_dom_sf"/>
</dbReference>
<evidence type="ECO:0000256" key="5">
    <source>
        <dbReference type="SAM" id="MobiDB-lite"/>
    </source>
</evidence>
<dbReference type="InterPro" id="IPR040132">
    <property type="entry name" value="Tex1/THOC3"/>
</dbReference>
<dbReference type="AlphaFoldDB" id="A0A1D1V642"/>
<evidence type="ECO:0000256" key="1">
    <source>
        <dbReference type="ARBA" id="ARBA00022574"/>
    </source>
</evidence>
<dbReference type="OrthoDB" id="340259at2759"/>
<comment type="caution">
    <text evidence="7">The sequence shown here is derived from an EMBL/GenBank/DDBJ whole genome shotgun (WGS) entry which is preliminary data.</text>
</comment>
<gene>
    <name evidence="7" type="primary">RvY_05837-1</name>
    <name evidence="7" type="synonym">RvY_05837.1</name>
    <name evidence="7" type="ORF">RvY_05837</name>
</gene>
<feature type="region of interest" description="Disordered" evidence="5">
    <location>
        <begin position="404"/>
        <end position="504"/>
    </location>
</feature>
<dbReference type="PANTHER" id="PTHR22839">
    <property type="entry name" value="THO COMPLEX SUBUNIT 3 THO3"/>
    <property type="match status" value="1"/>
</dbReference>
<comment type="similarity">
    <text evidence="3">Belongs to the THOC3 family.</text>
</comment>
<feature type="compositionally biased region" description="Basic and acidic residues" evidence="5">
    <location>
        <begin position="440"/>
        <end position="457"/>
    </location>
</feature>
<dbReference type="GO" id="GO:0006406">
    <property type="term" value="P:mRNA export from nucleus"/>
    <property type="evidence" value="ECO:0007669"/>
    <property type="project" value="InterPro"/>
</dbReference>
<dbReference type="Proteomes" id="UP000186922">
    <property type="component" value="Unassembled WGS sequence"/>
</dbReference>
<evidence type="ECO:0000256" key="4">
    <source>
        <dbReference type="PROSITE-ProRule" id="PRU00221"/>
    </source>
</evidence>
<dbReference type="SUPFAM" id="SSF50978">
    <property type="entry name" value="WD40 repeat-like"/>
    <property type="match status" value="1"/>
</dbReference>
<keyword evidence="8" id="KW-1185">Reference proteome</keyword>
<feature type="domain" description="Anaphase-promoting complex subunit 4-like WD40" evidence="6">
    <location>
        <begin position="1"/>
        <end position="90"/>
    </location>
</feature>
<dbReference type="Gene3D" id="2.130.10.10">
    <property type="entry name" value="YVTN repeat-like/Quinoprotein amine dehydrogenase"/>
    <property type="match status" value="2"/>
</dbReference>
<proteinExistence type="inferred from homology"/>
<sequence>MSWNVDGSLLATGSYDKSVILFAYKDGKLFRDYSLKEHNHSIDQLAWHPIKPDILLTYSADRVVRLWNVKQRKALQSYSIKADALCVAWAPDGKTFAVGDKDDVLTFYEVEKGQKVDRQFGYEINEFVFRESNGSIYLFLTTGTTAGHGGRLEYFEYAFPELRPINSIPVSGVTSTVAKLNYTGSALAVGGMDGNVTLWDMNGMFPMQEVSRQKQGIRGISFSHDNRFIACVAEHENYIDVALVETGEKVWSFQNEERDDEEHTSLCCIAFHPTQLYLACAYDHKKSHKDGSFVRLFGGTGPYDDKKKDGRDSRGRSRERETKAVKKPLPVKVEKDKDGKDKEKVRFESKFSFLKPTAEQLAGLEERKAAKEARDAKAAQMAQARAAAAAARLPVKVATRLGAAVTASPVRSGIRETAKPQLPAQPSRDSPKNSRPASPRNKDVSSGRREDDPKEGSSRSSSTNTRKLEVEENDRKRIRSSAREGDGKDSKQQPAAPRGDNPRR</sequence>
<evidence type="ECO:0000259" key="6">
    <source>
        <dbReference type="Pfam" id="PF12894"/>
    </source>
</evidence>
<dbReference type="SMART" id="SM00320">
    <property type="entry name" value="WD40"/>
    <property type="match status" value="4"/>
</dbReference>
<dbReference type="STRING" id="947166.A0A1D1V642"/>
<dbReference type="InterPro" id="IPR015943">
    <property type="entry name" value="WD40/YVTN_repeat-like_dom_sf"/>
</dbReference>
<evidence type="ECO:0000313" key="7">
    <source>
        <dbReference type="EMBL" id="GAU93988.1"/>
    </source>
</evidence>
<keyword evidence="2" id="KW-0677">Repeat</keyword>
<evidence type="ECO:0000256" key="2">
    <source>
        <dbReference type="ARBA" id="ARBA00022737"/>
    </source>
</evidence>
<dbReference type="InterPro" id="IPR001680">
    <property type="entry name" value="WD40_rpt"/>
</dbReference>
<protein>
    <recommendedName>
        <fullName evidence="6">Anaphase-promoting complex subunit 4-like WD40 domain-containing protein</fullName>
    </recommendedName>
</protein>